<organism evidence="7">
    <name type="scientific">Laccaria bicolor (strain S238N-H82 / ATCC MYA-4686)</name>
    <name type="common">Bicoloured deceiver</name>
    <name type="synonym">Laccaria laccata var. bicolor</name>
    <dbReference type="NCBI Taxonomy" id="486041"/>
    <lineage>
        <taxon>Eukaryota</taxon>
        <taxon>Fungi</taxon>
        <taxon>Dikarya</taxon>
        <taxon>Basidiomycota</taxon>
        <taxon>Agaricomycotina</taxon>
        <taxon>Agaricomycetes</taxon>
        <taxon>Agaricomycetidae</taxon>
        <taxon>Agaricales</taxon>
        <taxon>Agaricineae</taxon>
        <taxon>Hydnangiaceae</taxon>
        <taxon>Laccaria</taxon>
    </lineage>
</organism>
<dbReference type="Gene3D" id="1.25.10.10">
    <property type="entry name" value="Leucine-rich Repeat Variant"/>
    <property type="match status" value="1"/>
</dbReference>
<evidence type="ECO:0000313" key="7">
    <source>
        <dbReference type="Proteomes" id="UP000001194"/>
    </source>
</evidence>
<dbReference type="PANTHER" id="PTHR22780">
    <property type="entry name" value="ADAPTIN, ALPHA/GAMMA/EPSILON"/>
    <property type="match status" value="1"/>
</dbReference>
<dbReference type="InterPro" id="IPR050840">
    <property type="entry name" value="Adaptor_Complx_Large_Subunit"/>
</dbReference>
<dbReference type="GO" id="GO:0016192">
    <property type="term" value="P:vesicle-mediated transport"/>
    <property type="evidence" value="ECO:0007669"/>
    <property type="project" value="InterPro"/>
</dbReference>
<dbReference type="Pfam" id="PF01602">
    <property type="entry name" value="Adaptin_N"/>
    <property type="match status" value="1"/>
</dbReference>
<dbReference type="EMBL" id="DS547121">
    <property type="protein sequence ID" value="EDR03897.1"/>
    <property type="molecule type" value="Genomic_DNA"/>
</dbReference>
<dbReference type="KEGG" id="lbc:LACBIDRAFT_252896"/>
<dbReference type="Proteomes" id="UP000001194">
    <property type="component" value="Unassembled WGS sequence"/>
</dbReference>
<dbReference type="InterPro" id="IPR016024">
    <property type="entry name" value="ARM-type_fold"/>
</dbReference>
<evidence type="ECO:0000256" key="3">
    <source>
        <dbReference type="ARBA" id="ARBA00022927"/>
    </source>
</evidence>
<dbReference type="InterPro" id="IPR011989">
    <property type="entry name" value="ARM-like"/>
</dbReference>
<gene>
    <name evidence="6" type="ORF">LACBIDRAFT_252896</name>
</gene>
<dbReference type="GO" id="GO:0006886">
    <property type="term" value="P:intracellular protein transport"/>
    <property type="evidence" value="ECO:0007669"/>
    <property type="project" value="InterPro"/>
</dbReference>
<evidence type="ECO:0000256" key="4">
    <source>
        <dbReference type="ARBA" id="ARBA00023136"/>
    </source>
</evidence>
<evidence type="ECO:0000313" key="6">
    <source>
        <dbReference type="EMBL" id="EDR03897.1"/>
    </source>
</evidence>
<keyword evidence="4" id="KW-0472">Membrane</keyword>
<accession>B0DN94</accession>
<dbReference type="AlphaFoldDB" id="B0DN94"/>
<dbReference type="HOGENOM" id="CLU_003824_4_0_1"/>
<dbReference type="InterPro" id="IPR002553">
    <property type="entry name" value="Clathrin/coatomer_adapt-like_N"/>
</dbReference>
<dbReference type="OrthoDB" id="28053at2759"/>
<keyword evidence="2" id="KW-0813">Transport</keyword>
<dbReference type="InParanoid" id="B0DN94"/>
<dbReference type="GeneID" id="6081059"/>
<comment type="subcellular location">
    <subcellularLocation>
        <location evidence="1">Endomembrane system</location>
    </subcellularLocation>
</comment>
<sequence>FREDDPFQRHNNIAKLLYIHALGTPAHLGQIEWLKLVATPRFLDKPLVYPDIMIFLDQNPEVLTLVTNALEGEFGCPLGASQSLMRLRGMDHLIMYAVGRNSMLPDLASETEKLLGPSNMYIRKKAALRALRVIKKVPVIADHHKQSQEALH</sequence>
<name>B0DN94_LACBS</name>
<keyword evidence="7" id="KW-1185">Reference proteome</keyword>
<feature type="non-terminal residue" evidence="6">
    <location>
        <position position="1"/>
    </location>
</feature>
<evidence type="ECO:0000259" key="5">
    <source>
        <dbReference type="Pfam" id="PF01602"/>
    </source>
</evidence>
<dbReference type="GO" id="GO:0030117">
    <property type="term" value="C:membrane coat"/>
    <property type="evidence" value="ECO:0007669"/>
    <property type="project" value="InterPro"/>
</dbReference>
<evidence type="ECO:0000256" key="1">
    <source>
        <dbReference type="ARBA" id="ARBA00004308"/>
    </source>
</evidence>
<reference evidence="6 7" key="1">
    <citation type="journal article" date="2008" name="Nature">
        <title>The genome of Laccaria bicolor provides insights into mycorrhizal symbiosis.</title>
        <authorList>
            <person name="Martin F."/>
            <person name="Aerts A."/>
            <person name="Ahren D."/>
            <person name="Brun A."/>
            <person name="Danchin E.G.J."/>
            <person name="Duchaussoy F."/>
            <person name="Gibon J."/>
            <person name="Kohler A."/>
            <person name="Lindquist E."/>
            <person name="Pereda V."/>
            <person name="Salamov A."/>
            <person name="Shapiro H.J."/>
            <person name="Wuyts J."/>
            <person name="Blaudez D."/>
            <person name="Buee M."/>
            <person name="Brokstein P."/>
            <person name="Canbaeck B."/>
            <person name="Cohen D."/>
            <person name="Courty P.E."/>
            <person name="Coutinho P.M."/>
            <person name="Delaruelle C."/>
            <person name="Detter J.C."/>
            <person name="Deveau A."/>
            <person name="DiFazio S."/>
            <person name="Duplessis S."/>
            <person name="Fraissinet-Tachet L."/>
            <person name="Lucic E."/>
            <person name="Frey-Klett P."/>
            <person name="Fourrey C."/>
            <person name="Feussner I."/>
            <person name="Gay G."/>
            <person name="Grimwood J."/>
            <person name="Hoegger P.J."/>
            <person name="Jain P."/>
            <person name="Kilaru S."/>
            <person name="Labbe J."/>
            <person name="Lin Y.C."/>
            <person name="Legue V."/>
            <person name="Le Tacon F."/>
            <person name="Marmeisse R."/>
            <person name="Melayah D."/>
            <person name="Montanini B."/>
            <person name="Muratet M."/>
            <person name="Nehls U."/>
            <person name="Niculita-Hirzel H."/>
            <person name="Oudot-Le Secq M.P."/>
            <person name="Peter M."/>
            <person name="Quesneville H."/>
            <person name="Rajashekar B."/>
            <person name="Reich M."/>
            <person name="Rouhier N."/>
            <person name="Schmutz J."/>
            <person name="Yin T."/>
            <person name="Chalot M."/>
            <person name="Henrissat B."/>
            <person name="Kuees U."/>
            <person name="Lucas S."/>
            <person name="Van de Peer Y."/>
            <person name="Podila G.K."/>
            <person name="Polle A."/>
            <person name="Pukkila P.J."/>
            <person name="Richardson P.M."/>
            <person name="Rouze P."/>
            <person name="Sanders I.R."/>
            <person name="Stajich J.E."/>
            <person name="Tunlid A."/>
            <person name="Tuskan G."/>
            <person name="Grigoriev I.V."/>
        </authorList>
    </citation>
    <scope>NUCLEOTIDE SEQUENCE [LARGE SCALE GENOMIC DNA]</scope>
    <source>
        <strain evidence="7">S238N-H82 / ATCC MYA-4686</strain>
    </source>
</reference>
<protein>
    <submittedName>
        <fullName evidence="6">Predicted protein</fullName>
    </submittedName>
</protein>
<dbReference type="GO" id="GO:0012505">
    <property type="term" value="C:endomembrane system"/>
    <property type="evidence" value="ECO:0007669"/>
    <property type="project" value="UniProtKB-SubCell"/>
</dbReference>
<feature type="domain" description="Clathrin/coatomer adaptor adaptin-like N-terminal" evidence="5">
    <location>
        <begin position="4"/>
        <end position="147"/>
    </location>
</feature>
<evidence type="ECO:0000256" key="2">
    <source>
        <dbReference type="ARBA" id="ARBA00022448"/>
    </source>
</evidence>
<keyword evidence="3" id="KW-0653">Protein transport</keyword>
<proteinExistence type="predicted"/>
<dbReference type="RefSeq" id="XP_001885465.1">
    <property type="nucleotide sequence ID" value="XM_001885430.1"/>
</dbReference>
<dbReference type="STRING" id="486041.B0DN94"/>
<dbReference type="SUPFAM" id="SSF48371">
    <property type="entry name" value="ARM repeat"/>
    <property type="match status" value="1"/>
</dbReference>